<dbReference type="InterPro" id="IPR029488">
    <property type="entry name" value="Hmw/CFAP97"/>
</dbReference>
<dbReference type="InterPro" id="IPR038792">
    <property type="entry name" value="CFAP97D1/2"/>
</dbReference>
<dbReference type="PANTHER" id="PTHR33768">
    <property type="entry name" value="MIP11318P"/>
    <property type="match status" value="1"/>
</dbReference>
<dbReference type="AlphaFoldDB" id="A0AAV7KJW5"/>
<protein>
    <submittedName>
        <fullName evidence="3">Uncharacterized protein</fullName>
    </submittedName>
</protein>
<evidence type="ECO:0000313" key="4">
    <source>
        <dbReference type="Proteomes" id="UP001165289"/>
    </source>
</evidence>
<dbReference type="EMBL" id="JAKMXF010000018">
    <property type="protein sequence ID" value="KAI6661220.1"/>
    <property type="molecule type" value="Genomic_DNA"/>
</dbReference>
<organism evidence="3 4">
    <name type="scientific">Oopsacas minuta</name>
    <dbReference type="NCBI Taxonomy" id="111878"/>
    <lineage>
        <taxon>Eukaryota</taxon>
        <taxon>Metazoa</taxon>
        <taxon>Porifera</taxon>
        <taxon>Hexactinellida</taxon>
        <taxon>Hexasterophora</taxon>
        <taxon>Lyssacinosida</taxon>
        <taxon>Leucopsacidae</taxon>
        <taxon>Oopsacas</taxon>
    </lineage>
</organism>
<dbReference type="Pfam" id="PF13879">
    <property type="entry name" value="Hmw_CFAP97"/>
    <property type="match status" value="1"/>
</dbReference>
<evidence type="ECO:0000256" key="1">
    <source>
        <dbReference type="ARBA" id="ARBA00008315"/>
    </source>
</evidence>
<accession>A0AAV7KJW5</accession>
<proteinExistence type="inferred from homology"/>
<gene>
    <name evidence="3" type="ORF">LOD99_10091</name>
</gene>
<dbReference type="Proteomes" id="UP001165289">
    <property type="component" value="Unassembled WGS sequence"/>
</dbReference>
<dbReference type="PANTHER" id="PTHR33768:SF3">
    <property type="entry name" value="MIP11318P"/>
    <property type="match status" value="1"/>
</dbReference>
<feature type="region of interest" description="Disordered" evidence="2">
    <location>
        <begin position="172"/>
        <end position="199"/>
    </location>
</feature>
<sequence length="199" mass="22929">MSHAPPGASCNKTLQKKWESMRFTAHRDKVRSIQPTVDTRQPPAFLHIRQKAKKLQLGREREDQITRHNRELANRMHHIMKSTGRTDHSNDYKPKSLNFEKRVQEFQKISGENLKTKNRLLSVKPQYSTSLWESEFKEHLSIKKNLSMFPSVSEGAISPRKLKKLPKECPIPLSIEGQHSDTGSAVQVEEEKITDPLSP</sequence>
<evidence type="ECO:0000313" key="3">
    <source>
        <dbReference type="EMBL" id="KAI6661220.1"/>
    </source>
</evidence>
<comment type="similarity">
    <text evidence="1">Belongs to the CFAP97 family.</text>
</comment>
<feature type="compositionally biased region" description="Basic and acidic residues" evidence="2">
    <location>
        <begin position="189"/>
        <end position="199"/>
    </location>
</feature>
<reference evidence="3 4" key="1">
    <citation type="journal article" date="2023" name="BMC Biol.">
        <title>The compact genome of the sponge Oopsacas minuta (Hexactinellida) is lacking key metazoan core genes.</title>
        <authorList>
            <person name="Santini S."/>
            <person name="Schenkelaars Q."/>
            <person name="Jourda C."/>
            <person name="Duchesne M."/>
            <person name="Belahbib H."/>
            <person name="Rocher C."/>
            <person name="Selva M."/>
            <person name="Riesgo A."/>
            <person name="Vervoort M."/>
            <person name="Leys S.P."/>
            <person name="Kodjabachian L."/>
            <person name="Le Bivic A."/>
            <person name="Borchiellini C."/>
            <person name="Claverie J.M."/>
            <person name="Renard E."/>
        </authorList>
    </citation>
    <scope>NUCLEOTIDE SEQUENCE [LARGE SCALE GENOMIC DNA]</scope>
    <source>
        <strain evidence="3">SPO-2</strain>
    </source>
</reference>
<keyword evidence="4" id="KW-1185">Reference proteome</keyword>
<evidence type="ECO:0000256" key="2">
    <source>
        <dbReference type="SAM" id="MobiDB-lite"/>
    </source>
</evidence>
<name>A0AAV7KJW5_9METZ</name>
<comment type="caution">
    <text evidence="3">The sequence shown here is derived from an EMBL/GenBank/DDBJ whole genome shotgun (WGS) entry which is preliminary data.</text>
</comment>